<protein>
    <submittedName>
        <fullName evidence="1">Uncharacterized protein</fullName>
    </submittedName>
</protein>
<name>A0A9D4I3A3_DREPO</name>
<dbReference type="Proteomes" id="UP000828390">
    <property type="component" value="Unassembled WGS sequence"/>
</dbReference>
<reference evidence="1" key="2">
    <citation type="submission" date="2020-11" db="EMBL/GenBank/DDBJ databases">
        <authorList>
            <person name="McCartney M.A."/>
            <person name="Auch B."/>
            <person name="Kono T."/>
            <person name="Mallez S."/>
            <person name="Becker A."/>
            <person name="Gohl D.M."/>
            <person name="Silverstein K.A.T."/>
            <person name="Koren S."/>
            <person name="Bechman K.B."/>
            <person name="Herman A."/>
            <person name="Abrahante J.E."/>
            <person name="Garbe J."/>
        </authorList>
    </citation>
    <scope>NUCLEOTIDE SEQUENCE</scope>
    <source>
        <strain evidence="1">Duluth1</strain>
        <tissue evidence="1">Whole animal</tissue>
    </source>
</reference>
<sequence length="67" mass="7958">MAKKEVPLTLDHCQVKDCQLHAVFCECYSHKHSWGKKHKDWFDERTFSSYWMRNTISTKPTTETPSP</sequence>
<organism evidence="1 2">
    <name type="scientific">Dreissena polymorpha</name>
    <name type="common">Zebra mussel</name>
    <name type="synonym">Mytilus polymorpha</name>
    <dbReference type="NCBI Taxonomy" id="45954"/>
    <lineage>
        <taxon>Eukaryota</taxon>
        <taxon>Metazoa</taxon>
        <taxon>Spiralia</taxon>
        <taxon>Lophotrochozoa</taxon>
        <taxon>Mollusca</taxon>
        <taxon>Bivalvia</taxon>
        <taxon>Autobranchia</taxon>
        <taxon>Heteroconchia</taxon>
        <taxon>Euheterodonta</taxon>
        <taxon>Imparidentia</taxon>
        <taxon>Neoheterodontei</taxon>
        <taxon>Myida</taxon>
        <taxon>Dreissenoidea</taxon>
        <taxon>Dreissenidae</taxon>
        <taxon>Dreissena</taxon>
    </lineage>
</organism>
<evidence type="ECO:0000313" key="2">
    <source>
        <dbReference type="Proteomes" id="UP000828390"/>
    </source>
</evidence>
<keyword evidence="2" id="KW-1185">Reference proteome</keyword>
<evidence type="ECO:0000313" key="1">
    <source>
        <dbReference type="EMBL" id="KAH3742117.1"/>
    </source>
</evidence>
<accession>A0A9D4I3A3</accession>
<proteinExistence type="predicted"/>
<dbReference type="EMBL" id="JAIWYP010000011">
    <property type="protein sequence ID" value="KAH3742117.1"/>
    <property type="molecule type" value="Genomic_DNA"/>
</dbReference>
<gene>
    <name evidence="1" type="ORF">DPMN_048852</name>
</gene>
<comment type="caution">
    <text evidence="1">The sequence shown here is derived from an EMBL/GenBank/DDBJ whole genome shotgun (WGS) entry which is preliminary data.</text>
</comment>
<dbReference type="AlphaFoldDB" id="A0A9D4I3A3"/>
<reference evidence="1" key="1">
    <citation type="journal article" date="2019" name="bioRxiv">
        <title>The Genome of the Zebra Mussel, Dreissena polymorpha: A Resource for Invasive Species Research.</title>
        <authorList>
            <person name="McCartney M.A."/>
            <person name="Auch B."/>
            <person name="Kono T."/>
            <person name="Mallez S."/>
            <person name="Zhang Y."/>
            <person name="Obille A."/>
            <person name="Becker A."/>
            <person name="Abrahante J.E."/>
            <person name="Garbe J."/>
            <person name="Badalamenti J.P."/>
            <person name="Herman A."/>
            <person name="Mangelson H."/>
            <person name="Liachko I."/>
            <person name="Sullivan S."/>
            <person name="Sone E.D."/>
            <person name="Koren S."/>
            <person name="Silverstein K.A.T."/>
            <person name="Beckman K.B."/>
            <person name="Gohl D.M."/>
        </authorList>
    </citation>
    <scope>NUCLEOTIDE SEQUENCE</scope>
    <source>
        <strain evidence="1">Duluth1</strain>
        <tissue evidence="1">Whole animal</tissue>
    </source>
</reference>